<reference evidence="9" key="2">
    <citation type="submission" date="2020-10" db="UniProtKB">
        <authorList>
            <consortium name="WormBaseParasite"/>
        </authorList>
    </citation>
    <scope>IDENTIFICATION</scope>
</reference>
<dbReference type="GO" id="GO:0003729">
    <property type="term" value="F:mRNA binding"/>
    <property type="evidence" value="ECO:0007669"/>
    <property type="project" value="InterPro"/>
</dbReference>
<dbReference type="PANTHER" id="PTHR12547">
    <property type="entry name" value="CCCH ZINC FINGER/TIS11-RELATED"/>
    <property type="match status" value="1"/>
</dbReference>
<keyword evidence="2" id="KW-0677">Repeat</keyword>
<evidence type="ECO:0000256" key="4">
    <source>
        <dbReference type="ARBA" id="ARBA00022833"/>
    </source>
</evidence>
<dbReference type="GO" id="GO:0043186">
    <property type="term" value="C:P granule"/>
    <property type="evidence" value="ECO:0007669"/>
    <property type="project" value="UniProtKB-ARBA"/>
</dbReference>
<dbReference type="InterPro" id="IPR045877">
    <property type="entry name" value="ZFP36-like"/>
</dbReference>
<keyword evidence="3 5" id="KW-0863">Zinc-finger</keyword>
<proteinExistence type="predicted"/>
<feature type="domain" description="C3H1-type" evidence="7">
    <location>
        <begin position="148"/>
        <end position="176"/>
    </location>
</feature>
<feature type="zinc finger region" description="C3H1-type" evidence="5">
    <location>
        <begin position="148"/>
        <end position="176"/>
    </location>
</feature>
<feature type="compositionally biased region" description="Low complexity" evidence="6">
    <location>
        <begin position="268"/>
        <end position="283"/>
    </location>
</feature>
<keyword evidence="1 5" id="KW-0479">Metal-binding</keyword>
<dbReference type="PROSITE" id="PS50103">
    <property type="entry name" value="ZF_C3H1"/>
    <property type="match status" value="2"/>
</dbReference>
<evidence type="ECO:0000256" key="3">
    <source>
        <dbReference type="ARBA" id="ARBA00022771"/>
    </source>
</evidence>
<feature type="domain" description="C3H1-type" evidence="7">
    <location>
        <begin position="188"/>
        <end position="215"/>
    </location>
</feature>
<dbReference type="SUPFAM" id="SSF90229">
    <property type="entry name" value="CCCH zinc finger"/>
    <property type="match status" value="2"/>
</dbReference>
<evidence type="ECO:0000256" key="1">
    <source>
        <dbReference type="ARBA" id="ARBA00022723"/>
    </source>
</evidence>
<organism evidence="8 9">
    <name type="scientific">Panagrellus redivivus</name>
    <name type="common">Microworm</name>
    <dbReference type="NCBI Taxonomy" id="6233"/>
    <lineage>
        <taxon>Eukaryota</taxon>
        <taxon>Metazoa</taxon>
        <taxon>Ecdysozoa</taxon>
        <taxon>Nematoda</taxon>
        <taxon>Chromadorea</taxon>
        <taxon>Rhabditida</taxon>
        <taxon>Tylenchina</taxon>
        <taxon>Panagrolaimomorpha</taxon>
        <taxon>Panagrolaimoidea</taxon>
        <taxon>Panagrolaimidae</taxon>
        <taxon>Panagrellus</taxon>
    </lineage>
</organism>
<reference evidence="8" key="1">
    <citation type="journal article" date="2013" name="Genetics">
        <title>The draft genome and transcriptome of Panagrellus redivivus are shaped by the harsh demands of a free-living lifestyle.</title>
        <authorList>
            <person name="Srinivasan J."/>
            <person name="Dillman A.R."/>
            <person name="Macchietto M.G."/>
            <person name="Heikkinen L."/>
            <person name="Lakso M."/>
            <person name="Fracchia K.M."/>
            <person name="Antoshechkin I."/>
            <person name="Mortazavi A."/>
            <person name="Wong G."/>
            <person name="Sternberg P.W."/>
        </authorList>
    </citation>
    <scope>NUCLEOTIDE SEQUENCE [LARGE SCALE GENOMIC DNA]</scope>
    <source>
        <strain evidence="8">MT8872</strain>
    </source>
</reference>
<evidence type="ECO:0000313" key="9">
    <source>
        <dbReference type="WBParaSite" id="Pan_g20645.t1"/>
    </source>
</evidence>
<keyword evidence="4 5" id="KW-0862">Zinc</keyword>
<dbReference type="AlphaFoldDB" id="A0A7E4VG08"/>
<protein>
    <submittedName>
        <fullName evidence="9">C3H1-type domain-containing protein</fullName>
    </submittedName>
</protein>
<accession>A0A7E4VG08</accession>
<sequence>MDRRVRFDKSVDIQKAELQREREERERQRTTKTTTDSIMQQICERFGNVPPSLDTFCPEEPRPPRPPRNAFSQSMYTPTPAVPRIPTFGPIGSGRPSTAPFNDSSGSESFRSSYTPVRSAVPPRLAGFSSSRQSSNFGDSASRRIGDSYKTSLCDQYRKTKTCNYGENCRYAHDVKELRLPPQANPHFKSTLCRNYDADGTCPFGARCRFVHRREPHHPANPLSTVHTRSTFASSFQVFSSSRAPSPPKLIDFSSSKGVNPWNLPATAPFSSSSSSTSRRPPFALSSVTYDPDSGF</sequence>
<dbReference type="Gene3D" id="4.10.1000.10">
    <property type="entry name" value="Zinc finger, CCCH-type"/>
    <property type="match status" value="2"/>
</dbReference>
<feature type="compositionally biased region" description="Basic and acidic residues" evidence="6">
    <location>
        <begin position="17"/>
        <end position="29"/>
    </location>
</feature>
<dbReference type="WBParaSite" id="Pan_g20645.t1">
    <property type="protein sequence ID" value="Pan_g20645.t1"/>
    <property type="gene ID" value="Pan_g20645"/>
</dbReference>
<keyword evidence="8" id="KW-1185">Reference proteome</keyword>
<dbReference type="InterPro" id="IPR000571">
    <property type="entry name" value="Znf_CCCH"/>
</dbReference>
<evidence type="ECO:0000259" key="7">
    <source>
        <dbReference type="PROSITE" id="PS50103"/>
    </source>
</evidence>
<evidence type="ECO:0000256" key="5">
    <source>
        <dbReference type="PROSITE-ProRule" id="PRU00723"/>
    </source>
</evidence>
<name>A0A7E4VG08_PANRE</name>
<dbReference type="InterPro" id="IPR036855">
    <property type="entry name" value="Znf_CCCH_sf"/>
</dbReference>
<dbReference type="SMART" id="SM00356">
    <property type="entry name" value="ZnF_C3H1"/>
    <property type="match status" value="2"/>
</dbReference>
<evidence type="ECO:0000256" key="6">
    <source>
        <dbReference type="SAM" id="MobiDB-lite"/>
    </source>
</evidence>
<evidence type="ECO:0000256" key="2">
    <source>
        <dbReference type="ARBA" id="ARBA00022737"/>
    </source>
</evidence>
<dbReference type="FunFam" id="4.10.1000.10:FF:000001">
    <property type="entry name" value="zinc finger CCCH domain-containing protein 15-like"/>
    <property type="match status" value="1"/>
</dbReference>
<feature type="compositionally biased region" description="Polar residues" evidence="6">
    <location>
        <begin position="95"/>
        <end position="116"/>
    </location>
</feature>
<feature type="region of interest" description="Disordered" evidence="6">
    <location>
        <begin position="268"/>
        <end position="296"/>
    </location>
</feature>
<evidence type="ECO:0000313" key="8">
    <source>
        <dbReference type="Proteomes" id="UP000492821"/>
    </source>
</evidence>
<dbReference type="Proteomes" id="UP000492821">
    <property type="component" value="Unassembled WGS sequence"/>
</dbReference>
<dbReference type="GO" id="GO:0008270">
    <property type="term" value="F:zinc ion binding"/>
    <property type="evidence" value="ECO:0007669"/>
    <property type="project" value="UniProtKB-KW"/>
</dbReference>
<feature type="region of interest" description="Disordered" evidence="6">
    <location>
        <begin position="89"/>
        <end position="116"/>
    </location>
</feature>
<feature type="region of interest" description="Disordered" evidence="6">
    <location>
        <begin position="17"/>
        <end position="38"/>
    </location>
</feature>
<dbReference type="Pfam" id="PF00642">
    <property type="entry name" value="zf-CCCH"/>
    <property type="match status" value="2"/>
</dbReference>
<feature type="zinc finger region" description="C3H1-type" evidence="5">
    <location>
        <begin position="188"/>
        <end position="215"/>
    </location>
</feature>